<dbReference type="Gene3D" id="3.90.550.10">
    <property type="entry name" value="Spore Coat Polysaccharide Biosynthesis Protein SpsA, Chain A"/>
    <property type="match status" value="1"/>
</dbReference>
<dbReference type="EMBL" id="MSDQ01000055">
    <property type="protein sequence ID" value="OLO09866.1"/>
    <property type="molecule type" value="Genomic_DNA"/>
</dbReference>
<dbReference type="PANTHER" id="PTHR21485">
    <property type="entry name" value="HAD SUPERFAMILY MEMBERS CMAS AND KDSC"/>
    <property type="match status" value="1"/>
</dbReference>
<evidence type="ECO:0000313" key="2">
    <source>
        <dbReference type="Proteomes" id="UP000186806"/>
    </source>
</evidence>
<gene>
    <name evidence="1" type="ORF">BTW10_17640</name>
</gene>
<dbReference type="InterPro" id="IPR050793">
    <property type="entry name" value="CMP-NeuNAc_synthase"/>
</dbReference>
<dbReference type="GO" id="GO:0008781">
    <property type="term" value="F:N-acylneuraminate cytidylyltransferase activity"/>
    <property type="evidence" value="ECO:0007669"/>
    <property type="project" value="TreeGrafter"/>
</dbReference>
<dbReference type="CDD" id="cd02513">
    <property type="entry name" value="CMP-NeuAc_Synthase"/>
    <property type="match status" value="1"/>
</dbReference>
<accession>A0A1Q8T851</accession>
<organism evidence="1 2">
    <name type="scientific">Chromohalobacter japonicus</name>
    <dbReference type="NCBI Taxonomy" id="223900"/>
    <lineage>
        <taxon>Bacteria</taxon>
        <taxon>Pseudomonadati</taxon>
        <taxon>Pseudomonadota</taxon>
        <taxon>Gammaproteobacteria</taxon>
        <taxon>Oceanospirillales</taxon>
        <taxon>Halomonadaceae</taxon>
        <taxon>Chromohalobacter</taxon>
    </lineage>
</organism>
<dbReference type="Pfam" id="PF02348">
    <property type="entry name" value="CTP_transf_3"/>
    <property type="match status" value="1"/>
</dbReference>
<dbReference type="SUPFAM" id="SSF53448">
    <property type="entry name" value="Nucleotide-diphospho-sugar transferases"/>
    <property type="match status" value="1"/>
</dbReference>
<dbReference type="PANTHER" id="PTHR21485:SF6">
    <property type="entry name" value="N-ACYLNEURAMINATE CYTIDYLYLTRANSFERASE-RELATED"/>
    <property type="match status" value="1"/>
</dbReference>
<name>A0A1Q8T851_9GAMM</name>
<dbReference type="InterPro" id="IPR003329">
    <property type="entry name" value="Cytidylyl_trans"/>
</dbReference>
<dbReference type="InterPro" id="IPR029044">
    <property type="entry name" value="Nucleotide-diphossugar_trans"/>
</dbReference>
<sequence>MADTGEVLVVIPARGGSKRLPRKNVLPLAGKPLICWTIEAAIEAELEARIIVSSDDEEILAMARRYVSKGIIAYKRPHALATDTATTADVLIDAIISDRKAGYASKTIILLQPTSPLRAAEDIQAALQIYREGGCKDTVVSVCEVDHPSAWIGTIGEGSRLEGIDASGKRSQDHQKEYRLNGAVYVSSVEMLVDERSLFAKGLRASVMPRSRSLDIDEEVDFKLCSILSLRNLSKNSD</sequence>
<dbReference type="AlphaFoldDB" id="A0A1Q8T851"/>
<keyword evidence="2" id="KW-1185">Reference proteome</keyword>
<proteinExistence type="predicted"/>
<dbReference type="RefSeq" id="WP_075370535.1">
    <property type="nucleotide sequence ID" value="NZ_MSDQ01000055.1"/>
</dbReference>
<comment type="caution">
    <text evidence="1">The sequence shown here is derived from an EMBL/GenBank/DDBJ whole genome shotgun (WGS) entry which is preliminary data.</text>
</comment>
<evidence type="ECO:0000313" key="1">
    <source>
        <dbReference type="EMBL" id="OLO09866.1"/>
    </source>
</evidence>
<protein>
    <submittedName>
        <fullName evidence="1">CMP-N-acetylneuraminic acid synthetase</fullName>
    </submittedName>
</protein>
<reference evidence="1 2" key="1">
    <citation type="submission" date="2016-12" db="EMBL/GenBank/DDBJ databases">
        <title>Draft genome sequences of strains Salinicola socius SMB35, Salinicola sp. MH3R3-1 and Chromohalobacter sp. SMB17 from the Verkhnekamsk potash mining region of Russia.</title>
        <authorList>
            <person name="Mavrodi D.V."/>
            <person name="Olsson B.E."/>
            <person name="Korsakova E.S."/>
            <person name="Pyankova A."/>
            <person name="Mavrodi O.V."/>
            <person name="Plotnikova E.G."/>
        </authorList>
    </citation>
    <scope>NUCLEOTIDE SEQUENCE [LARGE SCALE GENOMIC DNA]</scope>
    <source>
        <strain evidence="1 2">SMB17</strain>
    </source>
</reference>
<dbReference type="Proteomes" id="UP000186806">
    <property type="component" value="Unassembled WGS sequence"/>
</dbReference>